<evidence type="ECO:0000256" key="2">
    <source>
        <dbReference type="ARBA" id="ARBA00022884"/>
    </source>
</evidence>
<reference evidence="6" key="2">
    <citation type="submission" date="2022-10" db="EMBL/GenBank/DDBJ databases">
        <authorList>
            <consortium name="ENA_rothamsted_submissions"/>
            <consortium name="culmorum"/>
            <person name="King R."/>
        </authorList>
    </citation>
    <scope>NUCLEOTIDE SEQUENCE</scope>
</reference>
<feature type="region of interest" description="Disordered" evidence="4">
    <location>
        <begin position="687"/>
        <end position="748"/>
    </location>
</feature>
<evidence type="ECO:0000259" key="5">
    <source>
        <dbReference type="PROSITE" id="PS50102"/>
    </source>
</evidence>
<feature type="compositionally biased region" description="Low complexity" evidence="4">
    <location>
        <begin position="732"/>
        <end position="744"/>
    </location>
</feature>
<dbReference type="Pfam" id="PF00076">
    <property type="entry name" value="RRM_1"/>
    <property type="match status" value="3"/>
</dbReference>
<dbReference type="SMART" id="SM00360">
    <property type="entry name" value="RRM"/>
    <property type="match status" value="5"/>
</dbReference>
<feature type="compositionally biased region" description="Low complexity" evidence="4">
    <location>
        <begin position="286"/>
        <end position="301"/>
    </location>
</feature>
<feature type="domain" description="RRM" evidence="5">
    <location>
        <begin position="3"/>
        <end position="74"/>
    </location>
</feature>
<dbReference type="GO" id="GO:0003723">
    <property type="term" value="F:RNA binding"/>
    <property type="evidence" value="ECO:0007669"/>
    <property type="project" value="UniProtKB-UniRule"/>
</dbReference>
<dbReference type="CDD" id="cd12254">
    <property type="entry name" value="RRM_hnRNPH_ESRPs_RBM12_like"/>
    <property type="match status" value="2"/>
</dbReference>
<keyword evidence="7" id="KW-1185">Reference proteome</keyword>
<evidence type="ECO:0000256" key="3">
    <source>
        <dbReference type="PROSITE-ProRule" id="PRU00176"/>
    </source>
</evidence>
<dbReference type="InterPro" id="IPR012677">
    <property type="entry name" value="Nucleotide-bd_a/b_plait_sf"/>
</dbReference>
<proteinExistence type="predicted"/>
<dbReference type="EMBL" id="OU895877">
    <property type="protein sequence ID" value="CAG9799802.1"/>
    <property type="molecule type" value="Genomic_DNA"/>
</dbReference>
<dbReference type="PANTHER" id="PTHR13976">
    <property type="entry name" value="HETEROGENEOUS NUCLEAR RIBONUCLEOPROTEIN-RELATED"/>
    <property type="match status" value="1"/>
</dbReference>
<dbReference type="InterPro" id="IPR035979">
    <property type="entry name" value="RBD_domain_sf"/>
</dbReference>
<dbReference type="CDD" id="cd12510">
    <property type="entry name" value="RRM1_RBM12_like"/>
    <property type="match status" value="1"/>
</dbReference>
<evidence type="ECO:0000313" key="6">
    <source>
        <dbReference type="EMBL" id="CAG9799802.1"/>
    </source>
</evidence>
<keyword evidence="2 3" id="KW-0694">RNA-binding</keyword>
<feature type="compositionally biased region" description="Basic and acidic residues" evidence="4">
    <location>
        <begin position="233"/>
        <end position="250"/>
    </location>
</feature>
<name>A0A9N9RMQ8_9DIPT</name>
<keyword evidence="1" id="KW-0677">Repeat</keyword>
<feature type="compositionally biased region" description="Low complexity" evidence="4">
    <location>
        <begin position="517"/>
        <end position="543"/>
    </location>
</feature>
<evidence type="ECO:0000313" key="7">
    <source>
        <dbReference type="Proteomes" id="UP001153620"/>
    </source>
</evidence>
<dbReference type="Gene3D" id="3.30.70.330">
    <property type="match status" value="4"/>
</dbReference>
<feature type="compositionally biased region" description="Basic and acidic residues" evidence="4">
    <location>
        <begin position="687"/>
        <end position="705"/>
    </location>
</feature>
<dbReference type="Proteomes" id="UP001153620">
    <property type="component" value="Chromosome 1"/>
</dbReference>
<feature type="compositionally biased region" description="Basic and acidic residues" evidence="4">
    <location>
        <begin position="716"/>
        <end position="729"/>
    </location>
</feature>
<feature type="compositionally biased region" description="Basic and acidic residues" evidence="4">
    <location>
        <begin position="462"/>
        <end position="513"/>
    </location>
</feature>
<protein>
    <recommendedName>
        <fullName evidence="5">RRM domain-containing protein</fullName>
    </recommendedName>
</protein>
<feature type="region of interest" description="Disordered" evidence="4">
    <location>
        <begin position="455"/>
        <end position="588"/>
    </location>
</feature>
<accession>A0A9N9RMQ8</accession>
<feature type="compositionally biased region" description="Basic and acidic residues" evidence="4">
    <location>
        <begin position="844"/>
        <end position="854"/>
    </location>
</feature>
<feature type="compositionally biased region" description="Basic and acidic residues" evidence="4">
    <location>
        <begin position="544"/>
        <end position="553"/>
    </location>
</feature>
<feature type="region of interest" description="Disordered" evidence="4">
    <location>
        <begin position="225"/>
        <end position="309"/>
    </location>
</feature>
<gene>
    <name evidence="6" type="ORF">CHIRRI_LOCUS2760</name>
</gene>
<dbReference type="InterPro" id="IPR050666">
    <property type="entry name" value="ESRP"/>
</dbReference>
<feature type="domain" description="RRM" evidence="5">
    <location>
        <begin position="375"/>
        <end position="452"/>
    </location>
</feature>
<feature type="region of interest" description="Disordered" evidence="4">
    <location>
        <begin position="840"/>
        <end position="864"/>
    </location>
</feature>
<feature type="domain" description="RRM" evidence="5">
    <location>
        <begin position="872"/>
        <end position="948"/>
    </location>
</feature>
<dbReference type="PROSITE" id="PS50102">
    <property type="entry name" value="RRM"/>
    <property type="match status" value="4"/>
</dbReference>
<dbReference type="InterPro" id="IPR000504">
    <property type="entry name" value="RRM_dom"/>
</dbReference>
<feature type="compositionally biased region" description="Low complexity" evidence="4">
    <location>
        <begin position="554"/>
        <end position="569"/>
    </location>
</feature>
<evidence type="ECO:0000256" key="1">
    <source>
        <dbReference type="ARBA" id="ARBA00022737"/>
    </source>
</evidence>
<sequence length="948" mass="108121">MNVIIRLQNLPWSANASDIRQYFKGLQIPEGGVHIVGGENGDAFIAFSSDEDARQAMALNGGKLKEVKVTLLLSSRAEMQKVIEKARAATAFMPTKMQLPSAEAFTNQFVNKKLPEAPIITNVIPNASQSLMANYLQHSASTVVPMMNNFQMKASKESILSQATAPQISLATNPQLAMYANPLYANMMSATPADYLSYMNMANATANYPIDANKLRDLYNKDKRVELPMQQKQHNDYNRYQRSSSRERQRSRSPMSSSRYDSDDKKDKKRRTRFSSPEKAGYTSTNNPLLQHIPPLIQPNPVALNNPKPQSLLDLNMSSMSNVSLNPVASNTKLPNNIWDVPPPLNLNTYTQFQPNAYNSSSSTNNSSGIGGVGKCIKVANIDKETTYSDVRKFFGGLAIGNNDIKFLTDENGDHTGVALIRFITSDSMKQSLTKNGWQLKSTQIMITSISEDDFENGLDSSRARSNRDNYKRDNNRRDNYDDSRRDRFRDRSDSRERNYDRNDRSDRNDMRSRGMNNNFNNRNNHNNNNYQTNRYNSTNNNNDRFERDRDRGSNGPANRNNGNGNFNNNRRESRRDNDSGRNRNFRGNEAEEKIEYIPDENFNVLVIDDIPDKNEADLFEAFPDILGITIDKYTAYCKFRTHEAAKAVIENRFLHYIRNKRVFVEKGAEAQYDDIAKKYGKFDNPEFADEIKSNDDKKAEKSPENSEQSTSNVDQEDKKKPVSRDPRQKASNNDRPNSNSSSPQTTNFKTDCILIKNLDLQSSIEDVEKFFADINIQKSQMRTHILLDKRGQPCGDCFVEFKYENDIQKAISKNNQQLGPNRVQILPIPREQVEAVLSSFGNDDSRQQNRDRPQNQNRDWAPPADFGNPGCVVMVSNLCYRASIDDILDEFREFELKADQIIRRYNDFGQPTGNACINFNTEEDATKACDEYNKVKILNRPVWLRKS</sequence>
<dbReference type="CDD" id="cd00590">
    <property type="entry name" value="RRM_SF"/>
    <property type="match status" value="1"/>
</dbReference>
<reference evidence="6" key="1">
    <citation type="submission" date="2022-01" db="EMBL/GenBank/DDBJ databases">
        <authorList>
            <person name="King R."/>
        </authorList>
    </citation>
    <scope>NUCLEOTIDE SEQUENCE</scope>
</reference>
<dbReference type="AlphaFoldDB" id="A0A9N9RMQ8"/>
<feature type="domain" description="RRM" evidence="5">
    <location>
        <begin position="752"/>
        <end position="826"/>
    </location>
</feature>
<organism evidence="6 7">
    <name type="scientific">Chironomus riparius</name>
    <dbReference type="NCBI Taxonomy" id="315576"/>
    <lineage>
        <taxon>Eukaryota</taxon>
        <taxon>Metazoa</taxon>
        <taxon>Ecdysozoa</taxon>
        <taxon>Arthropoda</taxon>
        <taxon>Hexapoda</taxon>
        <taxon>Insecta</taxon>
        <taxon>Pterygota</taxon>
        <taxon>Neoptera</taxon>
        <taxon>Endopterygota</taxon>
        <taxon>Diptera</taxon>
        <taxon>Nematocera</taxon>
        <taxon>Chironomoidea</taxon>
        <taxon>Chironomidae</taxon>
        <taxon>Chironominae</taxon>
        <taxon>Chironomus</taxon>
    </lineage>
</organism>
<dbReference type="OrthoDB" id="2588702at2759"/>
<dbReference type="SUPFAM" id="SSF54928">
    <property type="entry name" value="RNA-binding domain, RBD"/>
    <property type="match status" value="4"/>
</dbReference>
<feature type="compositionally biased region" description="Basic and acidic residues" evidence="4">
    <location>
        <begin position="570"/>
        <end position="588"/>
    </location>
</feature>
<evidence type="ECO:0000256" key="4">
    <source>
        <dbReference type="SAM" id="MobiDB-lite"/>
    </source>
</evidence>